<evidence type="ECO:0000256" key="2">
    <source>
        <dbReference type="SAM" id="SignalP"/>
    </source>
</evidence>
<dbReference type="EMBL" id="BDGG01000003">
    <property type="protein sequence ID" value="GAU95799.1"/>
    <property type="molecule type" value="Genomic_DNA"/>
</dbReference>
<comment type="caution">
    <text evidence="3">The sequence shown here is derived from an EMBL/GenBank/DDBJ whole genome shotgun (WGS) entry which is preliminary data.</text>
</comment>
<dbReference type="Proteomes" id="UP000186922">
    <property type="component" value="Unassembled WGS sequence"/>
</dbReference>
<feature type="compositionally biased region" description="Pro residues" evidence="1">
    <location>
        <begin position="259"/>
        <end position="273"/>
    </location>
</feature>
<evidence type="ECO:0008006" key="5">
    <source>
        <dbReference type="Google" id="ProtNLM"/>
    </source>
</evidence>
<feature type="chain" id="PRO_5008897937" description="DUF4794 domain-containing protein" evidence="2">
    <location>
        <begin position="27"/>
        <end position="405"/>
    </location>
</feature>
<feature type="region of interest" description="Disordered" evidence="1">
    <location>
        <begin position="219"/>
        <end position="359"/>
    </location>
</feature>
<evidence type="ECO:0000313" key="3">
    <source>
        <dbReference type="EMBL" id="GAU95799.1"/>
    </source>
</evidence>
<proteinExistence type="predicted"/>
<dbReference type="AlphaFoldDB" id="A0A1D1V1U5"/>
<accession>A0A1D1V1U5</accession>
<sequence length="405" mass="43407">MDLPRALALRAWVILFIIIGRKYVTADSSEEGRPFPPFAPFSPFGFPLAPVPFIGRAPPLAAFRIAPPLPLPLPPAAPSPGVPIQPIVRLVGPPLPAPDGVAPFPLGFDSSGSGSFEYGSSESNSGSGSFEGFPPVAGAPSQSLQVVAVGVIHEPKQYAYEATTYAPYVEPVSYKEEPVKAYEYKPEAAKIVLQPVIHKKKPKKYGGYETKPVKATEKLAEVPAVGPESPPGRPTLVRPATPPLSPGSEELPIGQPNGPEMPAPVVLPGPPSNATPNQRPALPPPGPVGQPQAQPQPEVMSSVTQIKVEVRGVPQPPPSSPQGRQDDGNVSVEDNRPPVKKAYSYPEGKYDRTEAYPQRYGAQEVPRPYVRAYEVEEYGESEGYRGAVNYPGYTNSRDLRPRPLF</sequence>
<evidence type="ECO:0000256" key="1">
    <source>
        <dbReference type="SAM" id="MobiDB-lite"/>
    </source>
</evidence>
<organism evidence="3 4">
    <name type="scientific">Ramazzottius varieornatus</name>
    <name type="common">Water bear</name>
    <name type="synonym">Tardigrade</name>
    <dbReference type="NCBI Taxonomy" id="947166"/>
    <lineage>
        <taxon>Eukaryota</taxon>
        <taxon>Metazoa</taxon>
        <taxon>Ecdysozoa</taxon>
        <taxon>Tardigrada</taxon>
        <taxon>Eutardigrada</taxon>
        <taxon>Parachela</taxon>
        <taxon>Hypsibioidea</taxon>
        <taxon>Ramazzottiidae</taxon>
        <taxon>Ramazzottius</taxon>
    </lineage>
</organism>
<feature type="region of interest" description="Disordered" evidence="1">
    <location>
        <begin position="380"/>
        <end position="405"/>
    </location>
</feature>
<evidence type="ECO:0000313" key="4">
    <source>
        <dbReference type="Proteomes" id="UP000186922"/>
    </source>
</evidence>
<name>A0A1D1V1U5_RAMVA</name>
<feature type="signal peptide" evidence="2">
    <location>
        <begin position="1"/>
        <end position="26"/>
    </location>
</feature>
<reference evidence="3 4" key="1">
    <citation type="journal article" date="2016" name="Nat. Commun.">
        <title>Extremotolerant tardigrade genome and improved radiotolerance of human cultured cells by tardigrade-unique protein.</title>
        <authorList>
            <person name="Hashimoto T."/>
            <person name="Horikawa D.D."/>
            <person name="Saito Y."/>
            <person name="Kuwahara H."/>
            <person name="Kozuka-Hata H."/>
            <person name="Shin-I T."/>
            <person name="Minakuchi Y."/>
            <person name="Ohishi K."/>
            <person name="Motoyama A."/>
            <person name="Aizu T."/>
            <person name="Enomoto A."/>
            <person name="Kondo K."/>
            <person name="Tanaka S."/>
            <person name="Hara Y."/>
            <person name="Koshikawa S."/>
            <person name="Sagara H."/>
            <person name="Miura T."/>
            <person name="Yokobori S."/>
            <person name="Miyagawa K."/>
            <person name="Suzuki Y."/>
            <person name="Kubo T."/>
            <person name="Oyama M."/>
            <person name="Kohara Y."/>
            <person name="Fujiyama A."/>
            <person name="Arakawa K."/>
            <person name="Katayama T."/>
            <person name="Toyoda A."/>
            <person name="Kunieda T."/>
        </authorList>
    </citation>
    <scope>NUCLEOTIDE SEQUENCE [LARGE SCALE GENOMIC DNA]</scope>
    <source>
        <strain evidence="3 4">YOKOZUNA-1</strain>
    </source>
</reference>
<keyword evidence="2" id="KW-0732">Signal</keyword>
<protein>
    <recommendedName>
        <fullName evidence="5">DUF4794 domain-containing protein</fullName>
    </recommendedName>
</protein>
<keyword evidence="4" id="KW-1185">Reference proteome</keyword>
<gene>
    <name evidence="3" type="primary">RvY_07354-1</name>
    <name evidence="3" type="synonym">RvY_07354.1</name>
    <name evidence="3" type="ORF">RvY_07354</name>
</gene>